<evidence type="ECO:0000256" key="6">
    <source>
        <dbReference type="ARBA" id="ARBA00023136"/>
    </source>
</evidence>
<dbReference type="PANTHER" id="PTHR33567">
    <property type="entry name" value="CHROMATE ION TRANSPORTER (EUROFUNG)"/>
    <property type="match status" value="1"/>
</dbReference>
<keyword evidence="6 7" id="KW-0472">Membrane</keyword>
<dbReference type="RefSeq" id="XP_031934653.1">
    <property type="nucleotide sequence ID" value="XM_032088487.1"/>
</dbReference>
<feature type="transmembrane region" description="Helical" evidence="7">
    <location>
        <begin position="6"/>
        <end position="24"/>
    </location>
</feature>
<evidence type="ECO:0000256" key="4">
    <source>
        <dbReference type="ARBA" id="ARBA00022692"/>
    </source>
</evidence>
<evidence type="ECO:0000256" key="2">
    <source>
        <dbReference type="ARBA" id="ARBA00005262"/>
    </source>
</evidence>
<feature type="transmembrane region" description="Helical" evidence="7">
    <location>
        <begin position="195"/>
        <end position="219"/>
    </location>
</feature>
<feature type="transmembrane region" description="Helical" evidence="7">
    <location>
        <begin position="152"/>
        <end position="175"/>
    </location>
</feature>
<sequence>MKSTTYLLTALLPLTLSWSMLLHLRSLTTLRTLVLKTGTLAGSSADSFTSSIRISRVIELAVPTEATRLISTTSTETGTRRAGDGSEKTTGLVAAGDLVPTVVTRAMRLSRPQNTREKELNMLASGSEIAGYWRSSFIAILVSRAKLSTPPLVLNVFATIYLAGTVMFGGGPVVIPLLRSYVIDPGWVSSRDFLIGLAILQAFPGPNFNVAVFLGALALRTTSHPTVVGLVFTVVDRLWEIGYLAPLERDGQSLAKDPWWVVVSAVTYAESAWFEVRGSRFRLRLQFC</sequence>
<keyword evidence="3" id="KW-1003">Cell membrane</keyword>
<dbReference type="EMBL" id="ML736901">
    <property type="protein sequence ID" value="KAE8397334.1"/>
    <property type="molecule type" value="Genomic_DNA"/>
</dbReference>
<evidence type="ECO:0000313" key="8">
    <source>
        <dbReference type="EMBL" id="KAE8397334.1"/>
    </source>
</evidence>
<evidence type="ECO:0000256" key="7">
    <source>
        <dbReference type="SAM" id="Phobius"/>
    </source>
</evidence>
<protein>
    <recommendedName>
        <fullName evidence="10">Chromate transporter-domain-containing protein</fullName>
    </recommendedName>
</protein>
<organism evidence="8 9">
    <name type="scientific">Aspergillus pseudonomiae</name>
    <dbReference type="NCBI Taxonomy" id="1506151"/>
    <lineage>
        <taxon>Eukaryota</taxon>
        <taxon>Fungi</taxon>
        <taxon>Dikarya</taxon>
        <taxon>Ascomycota</taxon>
        <taxon>Pezizomycotina</taxon>
        <taxon>Eurotiomycetes</taxon>
        <taxon>Eurotiomycetidae</taxon>
        <taxon>Eurotiales</taxon>
        <taxon>Aspergillaceae</taxon>
        <taxon>Aspergillus</taxon>
        <taxon>Aspergillus subgen. Circumdati</taxon>
    </lineage>
</organism>
<dbReference type="InterPro" id="IPR003370">
    <property type="entry name" value="Chromate_transpt"/>
</dbReference>
<dbReference type="GeneID" id="43673178"/>
<dbReference type="Proteomes" id="UP000325579">
    <property type="component" value="Unassembled WGS sequence"/>
</dbReference>
<keyword evidence="9" id="KW-1185">Reference proteome</keyword>
<evidence type="ECO:0000313" key="9">
    <source>
        <dbReference type="Proteomes" id="UP000325579"/>
    </source>
</evidence>
<dbReference type="Pfam" id="PF02417">
    <property type="entry name" value="Chromate_transp"/>
    <property type="match status" value="1"/>
</dbReference>
<reference evidence="8 9" key="1">
    <citation type="submission" date="2019-04" db="EMBL/GenBank/DDBJ databases">
        <authorList>
            <consortium name="DOE Joint Genome Institute"/>
            <person name="Mondo S."/>
            <person name="Kjaerbolling I."/>
            <person name="Vesth T."/>
            <person name="Frisvad J.C."/>
            <person name="Nybo J.L."/>
            <person name="Theobald S."/>
            <person name="Kildgaard S."/>
            <person name="Isbrandt T."/>
            <person name="Kuo A."/>
            <person name="Sato A."/>
            <person name="Lyhne E.K."/>
            <person name="Kogle M.E."/>
            <person name="Wiebenga A."/>
            <person name="Kun R.S."/>
            <person name="Lubbers R.J."/>
            <person name="Makela M.R."/>
            <person name="Barry K."/>
            <person name="Chovatia M."/>
            <person name="Clum A."/>
            <person name="Daum C."/>
            <person name="Haridas S."/>
            <person name="He G."/>
            <person name="LaButti K."/>
            <person name="Lipzen A."/>
            <person name="Riley R."/>
            <person name="Salamov A."/>
            <person name="Simmons B.A."/>
            <person name="Magnuson J.K."/>
            <person name="Henrissat B."/>
            <person name="Mortensen U.H."/>
            <person name="Larsen T.O."/>
            <person name="Devries R.P."/>
            <person name="Grigoriev I.V."/>
            <person name="Machida M."/>
            <person name="Baker S.E."/>
            <person name="Andersen M.R."/>
            <person name="Cantor M.N."/>
            <person name="Hua S.X."/>
        </authorList>
    </citation>
    <scope>NUCLEOTIDE SEQUENCE [LARGE SCALE GENOMIC DNA]</scope>
    <source>
        <strain evidence="8 9">CBS 119388</strain>
    </source>
</reference>
<accession>A0A5N7CT59</accession>
<evidence type="ECO:0000256" key="5">
    <source>
        <dbReference type="ARBA" id="ARBA00022989"/>
    </source>
</evidence>
<dbReference type="PANTHER" id="PTHR33567:SF3">
    <property type="entry name" value="CHROMATE ION TRANSPORTER (EUROFUNG)"/>
    <property type="match status" value="1"/>
</dbReference>
<keyword evidence="5 7" id="KW-1133">Transmembrane helix</keyword>
<name>A0A5N7CT59_9EURO</name>
<comment type="subcellular location">
    <subcellularLocation>
        <location evidence="1">Cell membrane</location>
        <topology evidence="1">Multi-pass membrane protein</topology>
    </subcellularLocation>
</comment>
<gene>
    <name evidence="8" type="ORF">BDV37DRAFT_289506</name>
</gene>
<evidence type="ECO:0008006" key="10">
    <source>
        <dbReference type="Google" id="ProtNLM"/>
    </source>
</evidence>
<evidence type="ECO:0000256" key="1">
    <source>
        <dbReference type="ARBA" id="ARBA00004651"/>
    </source>
</evidence>
<dbReference type="OrthoDB" id="2160638at2759"/>
<dbReference type="GO" id="GO:0005886">
    <property type="term" value="C:plasma membrane"/>
    <property type="evidence" value="ECO:0007669"/>
    <property type="project" value="UniProtKB-SubCell"/>
</dbReference>
<comment type="similarity">
    <text evidence="2">Belongs to the chromate ion transporter (CHR) (TC 2.A.51) family.</text>
</comment>
<keyword evidence="4 7" id="KW-0812">Transmembrane</keyword>
<dbReference type="AlphaFoldDB" id="A0A5N7CT59"/>
<dbReference type="GO" id="GO:0015109">
    <property type="term" value="F:chromate transmembrane transporter activity"/>
    <property type="evidence" value="ECO:0007669"/>
    <property type="project" value="InterPro"/>
</dbReference>
<evidence type="ECO:0000256" key="3">
    <source>
        <dbReference type="ARBA" id="ARBA00022475"/>
    </source>
</evidence>
<proteinExistence type="inferred from homology"/>